<gene>
    <name evidence="1" type="ORF">GALL_419950</name>
</gene>
<dbReference type="EMBL" id="MLJW01001898">
    <property type="protein sequence ID" value="OIQ76328.1"/>
    <property type="molecule type" value="Genomic_DNA"/>
</dbReference>
<comment type="caution">
    <text evidence="1">The sequence shown here is derived from an EMBL/GenBank/DDBJ whole genome shotgun (WGS) entry which is preliminary data.</text>
</comment>
<dbReference type="Gene3D" id="2.10.110.10">
    <property type="entry name" value="Cysteine Rich Protein"/>
    <property type="match status" value="1"/>
</dbReference>
<proteinExistence type="predicted"/>
<accession>A0A1J5PZC8</accession>
<dbReference type="NCBIfam" id="NF041023">
    <property type="entry name" value="PP0621_fam"/>
    <property type="match status" value="1"/>
</dbReference>
<dbReference type="AlphaFoldDB" id="A0A1J5PZC8"/>
<name>A0A1J5PZC8_9ZZZZ</name>
<organism evidence="1">
    <name type="scientific">mine drainage metagenome</name>
    <dbReference type="NCBI Taxonomy" id="410659"/>
    <lineage>
        <taxon>unclassified sequences</taxon>
        <taxon>metagenomes</taxon>
        <taxon>ecological metagenomes</taxon>
    </lineage>
</organism>
<reference evidence="1" key="1">
    <citation type="submission" date="2016-10" db="EMBL/GenBank/DDBJ databases">
        <title>Sequence of Gallionella enrichment culture.</title>
        <authorList>
            <person name="Poehlein A."/>
            <person name="Muehling M."/>
            <person name="Daniel R."/>
        </authorList>
    </citation>
    <scope>NUCLEOTIDE SEQUENCE</scope>
</reference>
<evidence type="ECO:0000313" key="1">
    <source>
        <dbReference type="EMBL" id="OIQ76328.1"/>
    </source>
</evidence>
<protein>
    <recommendedName>
        <fullName evidence="2">MYND finger</fullName>
    </recommendedName>
</protein>
<evidence type="ECO:0008006" key="2">
    <source>
        <dbReference type="Google" id="ProtNLM"/>
    </source>
</evidence>
<sequence length="75" mass="8502">MKYLVLFVVVIVGLMLIKKSQQPRPPQMSVPKDKKLRQPEPMLACSHCGVHVPSSRCVWRDGKPYCSEEHARLGS</sequence>
<dbReference type="InterPro" id="IPR049708">
    <property type="entry name" value="PP0621-like"/>
</dbReference>